<dbReference type="PANTHER" id="PTHR30612">
    <property type="entry name" value="SECA INNER MEMBRANE COMPONENT OF SEC PROTEIN SECRETION SYSTEM"/>
    <property type="match status" value="1"/>
</dbReference>
<dbReference type="STRING" id="649333.SAMN04487989_107153"/>
<dbReference type="NCBIfam" id="NF009536">
    <property type="entry name" value="PRK12901.1"/>
    <property type="match status" value="1"/>
</dbReference>
<dbReference type="InterPro" id="IPR027417">
    <property type="entry name" value="P-loop_NTPase"/>
</dbReference>
<dbReference type="Pfam" id="PF21090">
    <property type="entry name" value="P-loop_SecA"/>
    <property type="match status" value="1"/>
</dbReference>
<dbReference type="InterPro" id="IPR044722">
    <property type="entry name" value="SecA_SF2_C"/>
</dbReference>
<protein>
    <recommendedName>
        <fullName evidence="13 14">Protein translocase subunit SecA</fullName>
        <ecNumber evidence="13">7.4.2.8</ecNumber>
    </recommendedName>
</protein>
<evidence type="ECO:0000256" key="7">
    <source>
        <dbReference type="ARBA" id="ARBA00022741"/>
    </source>
</evidence>
<dbReference type="NCBIfam" id="TIGR00963">
    <property type="entry name" value="secA"/>
    <property type="match status" value="1"/>
</dbReference>
<dbReference type="Gene3D" id="1.10.3060.10">
    <property type="entry name" value="Helical scaffold and wing domains of SecA"/>
    <property type="match status" value="1"/>
</dbReference>
<dbReference type="Gene3D" id="3.90.1440.10">
    <property type="entry name" value="SecA, preprotein cross-linking domain"/>
    <property type="match status" value="1"/>
</dbReference>
<dbReference type="GO" id="GO:0043952">
    <property type="term" value="P:protein transport by the Sec complex"/>
    <property type="evidence" value="ECO:0007669"/>
    <property type="project" value="TreeGrafter"/>
</dbReference>
<dbReference type="GO" id="GO:0005886">
    <property type="term" value="C:plasma membrane"/>
    <property type="evidence" value="ECO:0007669"/>
    <property type="project" value="UniProtKB-SubCell"/>
</dbReference>
<dbReference type="InterPro" id="IPR011115">
    <property type="entry name" value="SecA_DEAD"/>
</dbReference>
<keyword evidence="20" id="KW-1185">Reference proteome</keyword>
<dbReference type="Gene3D" id="3.40.50.300">
    <property type="entry name" value="P-loop containing nucleotide triphosphate hydrolases"/>
    <property type="match status" value="2"/>
</dbReference>
<dbReference type="PANTHER" id="PTHR30612:SF0">
    <property type="entry name" value="CHLOROPLAST PROTEIN-TRANSPORTING ATPASE"/>
    <property type="match status" value="1"/>
</dbReference>
<keyword evidence="10 13" id="KW-1278">Translocase</keyword>
<keyword evidence="4 13" id="KW-1003">Cell membrane</keyword>
<evidence type="ECO:0000313" key="19">
    <source>
        <dbReference type="EMBL" id="SFN97099.1"/>
    </source>
</evidence>
<evidence type="ECO:0000256" key="13">
    <source>
        <dbReference type="HAMAP-Rule" id="MF_01382"/>
    </source>
</evidence>
<dbReference type="AlphaFoldDB" id="A0A1I5DCY6"/>
<dbReference type="InterPro" id="IPR000185">
    <property type="entry name" value="SecA"/>
</dbReference>
<dbReference type="Pfam" id="PF07516">
    <property type="entry name" value="SecA_SW"/>
    <property type="match status" value="1"/>
</dbReference>
<dbReference type="InterPro" id="IPR020937">
    <property type="entry name" value="SecA_CS"/>
</dbReference>
<evidence type="ECO:0000313" key="20">
    <source>
        <dbReference type="Proteomes" id="UP000198705"/>
    </source>
</evidence>
<feature type="coiled-coil region" evidence="15">
    <location>
        <begin position="1030"/>
        <end position="1060"/>
    </location>
</feature>
<evidence type="ECO:0000256" key="12">
    <source>
        <dbReference type="ARBA" id="ARBA00023136"/>
    </source>
</evidence>
<dbReference type="GO" id="GO:0031522">
    <property type="term" value="C:cell envelope Sec protein transport complex"/>
    <property type="evidence" value="ECO:0007669"/>
    <property type="project" value="TreeGrafter"/>
</dbReference>
<evidence type="ECO:0000256" key="8">
    <source>
        <dbReference type="ARBA" id="ARBA00022840"/>
    </source>
</evidence>
<dbReference type="GO" id="GO:0006605">
    <property type="term" value="P:protein targeting"/>
    <property type="evidence" value="ECO:0007669"/>
    <property type="project" value="UniProtKB-UniRule"/>
</dbReference>
<keyword evidence="5 13" id="KW-0963">Cytoplasm</keyword>
<dbReference type="InterPro" id="IPR001650">
    <property type="entry name" value="Helicase_C-like"/>
</dbReference>
<dbReference type="PROSITE" id="PS51196">
    <property type="entry name" value="SECA_MOTOR_DEAD"/>
    <property type="match status" value="1"/>
</dbReference>
<dbReference type="GO" id="GO:0005524">
    <property type="term" value="F:ATP binding"/>
    <property type="evidence" value="ECO:0007669"/>
    <property type="project" value="UniProtKB-UniRule"/>
</dbReference>
<dbReference type="GO" id="GO:0008564">
    <property type="term" value="F:protein-exporting ATPase activity"/>
    <property type="evidence" value="ECO:0007669"/>
    <property type="project" value="UniProtKB-EC"/>
</dbReference>
<evidence type="ECO:0000256" key="10">
    <source>
        <dbReference type="ARBA" id="ARBA00022967"/>
    </source>
</evidence>
<dbReference type="Pfam" id="PF01043">
    <property type="entry name" value="SecA_PP_bind"/>
    <property type="match status" value="1"/>
</dbReference>
<dbReference type="CDD" id="cd17928">
    <property type="entry name" value="DEXDc_SecA"/>
    <property type="match status" value="1"/>
</dbReference>
<dbReference type="EMBL" id="FOVN01000007">
    <property type="protein sequence ID" value="SFN97099.1"/>
    <property type="molecule type" value="Genomic_DNA"/>
</dbReference>
<evidence type="ECO:0000256" key="14">
    <source>
        <dbReference type="RuleBase" id="RU003874"/>
    </source>
</evidence>
<comment type="similarity">
    <text evidence="2 13 14">Belongs to the SecA family.</text>
</comment>
<comment type="function">
    <text evidence="13">Part of the Sec protein translocase complex. Interacts with the SecYEG preprotein conducting channel. Has a central role in coupling the hydrolysis of ATP to the transfer of proteins into and across the cell membrane, serving as an ATP-driven molecular motor driving the stepwise translocation of polypeptide chains across the membrane.</text>
</comment>
<keyword evidence="3 13" id="KW-0813">Transport</keyword>
<gene>
    <name evidence="13" type="primary">secA</name>
    <name evidence="19" type="ORF">SAMN04487989_107153</name>
</gene>
<dbReference type="InterPro" id="IPR011130">
    <property type="entry name" value="SecA_preprotein_X-link_dom"/>
</dbReference>
<dbReference type="GO" id="GO:0065002">
    <property type="term" value="P:intracellular protein transmembrane transport"/>
    <property type="evidence" value="ECO:0007669"/>
    <property type="project" value="UniProtKB-UniRule"/>
</dbReference>
<dbReference type="HAMAP" id="MF_01382">
    <property type="entry name" value="SecA"/>
    <property type="match status" value="1"/>
</dbReference>
<evidence type="ECO:0000256" key="2">
    <source>
        <dbReference type="ARBA" id="ARBA00007650"/>
    </source>
</evidence>
<dbReference type="GO" id="GO:0005829">
    <property type="term" value="C:cytosol"/>
    <property type="evidence" value="ECO:0007669"/>
    <property type="project" value="TreeGrafter"/>
</dbReference>
<keyword evidence="8 13" id="KW-0067">ATP-binding</keyword>
<dbReference type="SUPFAM" id="SSF81767">
    <property type="entry name" value="Pre-protein crosslinking domain of SecA"/>
    <property type="match status" value="1"/>
</dbReference>
<dbReference type="SMART" id="SM00958">
    <property type="entry name" value="SecA_PP_bind"/>
    <property type="match status" value="1"/>
</dbReference>
<reference evidence="20" key="1">
    <citation type="submission" date="2016-10" db="EMBL/GenBank/DDBJ databases">
        <authorList>
            <person name="Varghese N."/>
            <person name="Submissions S."/>
        </authorList>
    </citation>
    <scope>NUCLEOTIDE SEQUENCE [LARGE SCALE GENOMIC DNA]</scope>
    <source>
        <strain evidence="20">DSM 23925</strain>
    </source>
</reference>
<feature type="binding site" evidence="13">
    <location>
        <begin position="195"/>
        <end position="199"/>
    </location>
    <ligand>
        <name>ATP</name>
        <dbReference type="ChEBI" id="CHEBI:30616"/>
    </ligand>
</feature>
<keyword evidence="12 13" id="KW-0472">Membrane</keyword>
<feature type="binding site" evidence="13">
    <location>
        <position position="177"/>
    </location>
    <ligand>
        <name>ATP</name>
        <dbReference type="ChEBI" id="CHEBI:30616"/>
    </ligand>
</feature>
<keyword evidence="15" id="KW-0175">Coiled coil</keyword>
<accession>A0A1I5DCY6</accession>
<dbReference type="GO" id="GO:0017038">
    <property type="term" value="P:protein import"/>
    <property type="evidence" value="ECO:0007669"/>
    <property type="project" value="InterPro"/>
</dbReference>
<dbReference type="SUPFAM" id="SSF81886">
    <property type="entry name" value="Helical scaffold and wing domains of SecA"/>
    <property type="match status" value="1"/>
</dbReference>
<evidence type="ECO:0000256" key="3">
    <source>
        <dbReference type="ARBA" id="ARBA00022448"/>
    </source>
</evidence>
<dbReference type="PROSITE" id="PS51194">
    <property type="entry name" value="HELICASE_CTER"/>
    <property type="match status" value="1"/>
</dbReference>
<keyword evidence="7 13" id="KW-0547">Nucleotide-binding</keyword>
<dbReference type="PRINTS" id="PR00906">
    <property type="entry name" value="SECA"/>
</dbReference>
<evidence type="ECO:0000256" key="9">
    <source>
        <dbReference type="ARBA" id="ARBA00022927"/>
    </source>
</evidence>
<dbReference type="InterPro" id="IPR014001">
    <property type="entry name" value="Helicase_ATP-bd"/>
</dbReference>
<comment type="subunit">
    <text evidence="13">Monomer and homodimer. Part of the essential Sec protein translocation apparatus which comprises SecA, SecYEG and auxiliary proteins SecDF. Other proteins may also be involved.</text>
</comment>
<evidence type="ECO:0000259" key="18">
    <source>
        <dbReference type="PROSITE" id="PS51196"/>
    </source>
</evidence>
<keyword evidence="9 13" id="KW-0653">Protein transport</keyword>
<dbReference type="EC" id="7.4.2.8" evidence="13"/>
<dbReference type="SUPFAM" id="SSF52540">
    <property type="entry name" value="P-loop containing nucleoside triphosphate hydrolases"/>
    <property type="match status" value="2"/>
</dbReference>
<dbReference type="FunFam" id="3.40.50.300:FF:000694">
    <property type="entry name" value="Preprotein translocase subunit SecA"/>
    <property type="match status" value="1"/>
</dbReference>
<comment type="catalytic activity">
    <reaction evidence="13">
        <text>ATP + H2O + cellular proteinSide 1 = ADP + phosphate + cellular proteinSide 2.</text>
        <dbReference type="EC" id="7.4.2.8"/>
    </reaction>
</comment>
<dbReference type="PROSITE" id="PS51192">
    <property type="entry name" value="HELICASE_ATP_BIND_1"/>
    <property type="match status" value="1"/>
</dbReference>
<dbReference type="InterPro" id="IPR014018">
    <property type="entry name" value="SecA_motor_DEAD"/>
</dbReference>
<dbReference type="Pfam" id="PF07517">
    <property type="entry name" value="SecA_DEAD"/>
    <property type="match status" value="1"/>
</dbReference>
<feature type="domain" description="Helicase C-terminal" evidence="17">
    <location>
        <begin position="602"/>
        <end position="786"/>
    </location>
</feature>
<dbReference type="InterPro" id="IPR036266">
    <property type="entry name" value="SecA_Wing/Scaffold_sf"/>
</dbReference>
<dbReference type="InterPro" id="IPR011116">
    <property type="entry name" value="SecA_Wing/Scaffold"/>
</dbReference>
<dbReference type="FunFam" id="3.40.50.300:FF:000246">
    <property type="entry name" value="Preprotein translocase subunit SecA"/>
    <property type="match status" value="1"/>
</dbReference>
<dbReference type="CDD" id="cd18803">
    <property type="entry name" value="SF2_C_secA"/>
    <property type="match status" value="1"/>
</dbReference>
<dbReference type="SMART" id="SM00957">
    <property type="entry name" value="SecA_DEAD"/>
    <property type="match status" value="1"/>
</dbReference>
<feature type="domain" description="Helicase ATP-binding" evidence="16">
    <location>
        <begin position="179"/>
        <end position="338"/>
    </location>
</feature>
<keyword evidence="11 13" id="KW-0811">Translocation</keyword>
<dbReference type="RefSeq" id="WP_092209764.1">
    <property type="nucleotide sequence ID" value="NZ_FOVN01000007.1"/>
</dbReference>
<name>A0A1I5DCY6_9FLAO</name>
<comment type="subcellular location">
    <subcellularLocation>
        <location evidence="13">Cell membrane</location>
        <topology evidence="13">Peripheral membrane protein</topology>
        <orientation evidence="13">Cytoplasmic side</orientation>
    </subcellularLocation>
    <subcellularLocation>
        <location evidence="1 13">Cytoplasm</location>
    </subcellularLocation>
    <text evidence="13">Distribution is 50-50.</text>
</comment>
<dbReference type="PROSITE" id="PS01312">
    <property type="entry name" value="SECA"/>
    <property type="match status" value="1"/>
</dbReference>
<evidence type="ECO:0000259" key="17">
    <source>
        <dbReference type="PROSITE" id="PS51194"/>
    </source>
</evidence>
<sequence length="1118" mass="127279">MSFLNSVLKVFVGDKSKQDVKAIMPLVEKIKTFEAALEKLSHDDLRAKTSYFKEKIAEARKPLNAEIEDLLKKANETEDIDQREDIYLEIDKIKDTIYTVTEEVLNDILPEAFAVVKETAKRFVHNTTISVTANTFDREISGEKEYVTLEDNQAVWSNSWDAAGKPITWDMIHYDVQLIGGIAMHQGKIAEMQTGEGKTLVATLPVYLNALAGKGVHLVTVNDYLAKRDSAWMAPIFEFHGMRVDCIDYHQPNSAARKKAYLADITYGTNNEFGFDYLRDNMAHAPDDLVQRPHHYAIVDEVDSVLIDDARTPLIISGPIPQGDRHEFTELKPKVDSIVSVQRKYLTGVLAEAKKLIAEGDTKEGGFQLLRAHRGIPKNKALIKFLSEEGIKQLLQKTENFYMQDNNREMPKIDAELYYVIEEKNNQIELTDKGIEFLSGEDDPNFFVMPEIGVEIAKIENQGLSSEEEANLKEDLFRDYGIKSERIHTLNQLLKAYALFEKDNQYVVMDNKVMIVDEQTGRIMDGRRYSDGLHQAIEAKENVKIEDATQTFATVTLQNYFRMYRKLSGMTGTAVTEAGEFWEIYKLDVVEIPTNKPIARDDREDLVYKTKREKYNAVIDEVTKLSQAGRPVLIGTTNVEISELLGKMLSIRKVPHNVLNAKLHKKEADIVAEAGQPGQVTIATNMAGRGTDIKLSEAVKKAGGLAIVGTERHDSRRVDRQLRGRAGRQGDPGSSQFYVSLEDNLMRLFGSERIAKMMDRMGLEEGEVIQHAMISKSIERAQKKVEENNFGVRKRLLEYDDVMNSQREVVYKRRHHALHGERLRVDLANMIYDTSEGIAETNKAANDYKNLEFEMIRFFSMSSPVTEAEFGKLSVQDLAGKIYKAAFEHYRSKMERNAELAFPVIKNVYETQRDKFKRIVVPFTDGVKSIQVVTDLEKAYETNGKQLVNDFEKNITLAIVDDSWKTHLRKMDELKQSVQLAVHEQKDPLLIYKFEAFELFKGMIDKVNKDVISFLFKGELPQETTNAIQEARQSNKKENLKTEKEEIQNLDERSAQNRAAGNTQRQPEVVETIVRDSPKIGRNDKVTIKHVMSGENKTVKFKQAEPLIAKGDWVLVND</sequence>
<dbReference type="OrthoDB" id="9805579at2"/>
<dbReference type="Proteomes" id="UP000198705">
    <property type="component" value="Unassembled WGS sequence"/>
</dbReference>
<evidence type="ECO:0000256" key="11">
    <source>
        <dbReference type="ARBA" id="ARBA00023010"/>
    </source>
</evidence>
<evidence type="ECO:0000259" key="16">
    <source>
        <dbReference type="PROSITE" id="PS51192"/>
    </source>
</evidence>
<evidence type="ECO:0000256" key="4">
    <source>
        <dbReference type="ARBA" id="ARBA00022475"/>
    </source>
</evidence>
<evidence type="ECO:0000256" key="15">
    <source>
        <dbReference type="SAM" id="Coils"/>
    </source>
</evidence>
<feature type="binding site" evidence="13">
    <location>
        <position position="692"/>
    </location>
    <ligand>
        <name>ATP</name>
        <dbReference type="ChEBI" id="CHEBI:30616"/>
    </ligand>
</feature>
<proteinExistence type="inferred from homology"/>
<keyword evidence="6" id="KW-0997">Cell inner membrane</keyword>
<organism evidence="19 20">
    <name type="scientific">Bizionia echini</name>
    <dbReference type="NCBI Taxonomy" id="649333"/>
    <lineage>
        <taxon>Bacteria</taxon>
        <taxon>Pseudomonadati</taxon>
        <taxon>Bacteroidota</taxon>
        <taxon>Flavobacteriia</taxon>
        <taxon>Flavobacteriales</taxon>
        <taxon>Flavobacteriaceae</taxon>
        <taxon>Bizionia</taxon>
    </lineage>
</organism>
<evidence type="ECO:0000256" key="5">
    <source>
        <dbReference type="ARBA" id="ARBA00022490"/>
    </source>
</evidence>
<evidence type="ECO:0000256" key="6">
    <source>
        <dbReference type="ARBA" id="ARBA00022519"/>
    </source>
</evidence>
<feature type="domain" description="SecA family profile" evidence="18">
    <location>
        <begin position="5"/>
        <end position="770"/>
    </location>
</feature>
<evidence type="ECO:0000256" key="1">
    <source>
        <dbReference type="ARBA" id="ARBA00004496"/>
    </source>
</evidence>
<dbReference type="InterPro" id="IPR036670">
    <property type="entry name" value="SecA_X-link_sf"/>
</dbReference>